<sequence length="173" mass="19208">MKIQIAAHFNKQTKDSKKELVQFHVKGDDEKKPELNAMTRSVVVLSIDGVEQSLTTEFSKSTKDAKKTVLEFIVKGDTSSENSYEFYRKAGSDVVLEIAESQMSIEEFRGDDDEEDHEEPREGVRGKVNPDGTIELEDKGQLTIEQLAEAEAAAENGDGDGPKIPESDDDLPF</sequence>
<gene>
    <name evidence="2" type="ORF">PAECIP111894_00234</name>
</gene>
<name>A0ABN8FBY6_9BACL</name>
<proteinExistence type="predicted"/>
<comment type="caution">
    <text evidence="2">The sequence shown here is derived from an EMBL/GenBank/DDBJ whole genome shotgun (WGS) entry which is preliminary data.</text>
</comment>
<evidence type="ECO:0000313" key="3">
    <source>
        <dbReference type="Proteomes" id="UP000838749"/>
    </source>
</evidence>
<accession>A0ABN8FBY6</accession>
<protein>
    <submittedName>
        <fullName evidence="2">Uncharacterized protein</fullName>
    </submittedName>
</protein>
<dbReference type="Proteomes" id="UP000838749">
    <property type="component" value="Unassembled WGS sequence"/>
</dbReference>
<dbReference type="EMBL" id="CAKMAB010000001">
    <property type="protein sequence ID" value="CAH1054089.1"/>
    <property type="molecule type" value="Genomic_DNA"/>
</dbReference>
<reference evidence="2" key="1">
    <citation type="submission" date="2021-12" db="EMBL/GenBank/DDBJ databases">
        <authorList>
            <person name="Criscuolo A."/>
        </authorList>
    </citation>
    <scope>NUCLEOTIDE SEQUENCE</scope>
    <source>
        <strain evidence="2">CIP111894</strain>
    </source>
</reference>
<feature type="region of interest" description="Disordered" evidence="1">
    <location>
        <begin position="150"/>
        <end position="173"/>
    </location>
</feature>
<keyword evidence="3" id="KW-1185">Reference proteome</keyword>
<evidence type="ECO:0000313" key="2">
    <source>
        <dbReference type="EMBL" id="CAH1054089.1"/>
    </source>
</evidence>
<feature type="region of interest" description="Disordered" evidence="1">
    <location>
        <begin position="104"/>
        <end position="135"/>
    </location>
</feature>
<dbReference type="RefSeq" id="WP_234530138.1">
    <property type="nucleotide sequence ID" value="NZ_CAKMAB010000001.1"/>
</dbReference>
<organism evidence="2 3">
    <name type="scientific">Paenibacillus pseudetheri</name>
    <dbReference type="NCBI Taxonomy" id="2897682"/>
    <lineage>
        <taxon>Bacteria</taxon>
        <taxon>Bacillati</taxon>
        <taxon>Bacillota</taxon>
        <taxon>Bacilli</taxon>
        <taxon>Bacillales</taxon>
        <taxon>Paenibacillaceae</taxon>
        <taxon>Paenibacillus</taxon>
    </lineage>
</organism>
<evidence type="ECO:0000256" key="1">
    <source>
        <dbReference type="SAM" id="MobiDB-lite"/>
    </source>
</evidence>